<evidence type="ECO:0000313" key="2">
    <source>
        <dbReference type="EMBL" id="MEJ6348858.1"/>
    </source>
</evidence>
<evidence type="ECO:0008006" key="4">
    <source>
        <dbReference type="Google" id="ProtNLM"/>
    </source>
</evidence>
<gene>
    <name evidence="2" type="ORF">R4Y45_06460</name>
</gene>
<name>A0ABU8SIW6_9LACO</name>
<feature type="transmembrane region" description="Helical" evidence="1">
    <location>
        <begin position="92"/>
        <end position="119"/>
    </location>
</feature>
<keyword evidence="1" id="KW-1133">Transmembrane helix</keyword>
<protein>
    <recommendedName>
        <fullName evidence="4">ABC3 transporter permease protein domain-containing protein</fullName>
    </recommendedName>
</protein>
<organism evidence="2 3">
    <name type="scientific">Holzapfeliella saturejae</name>
    <dbReference type="NCBI Taxonomy" id="3082953"/>
    <lineage>
        <taxon>Bacteria</taxon>
        <taxon>Bacillati</taxon>
        <taxon>Bacillota</taxon>
        <taxon>Bacilli</taxon>
        <taxon>Lactobacillales</taxon>
        <taxon>Lactobacillaceae</taxon>
        <taxon>Holzapfeliella</taxon>
    </lineage>
</organism>
<feature type="transmembrane region" description="Helical" evidence="1">
    <location>
        <begin position="125"/>
        <end position="151"/>
    </location>
</feature>
<comment type="caution">
    <text evidence="2">The sequence shown here is derived from an EMBL/GenBank/DDBJ whole genome shotgun (WGS) entry which is preliminary data.</text>
</comment>
<keyword evidence="3" id="KW-1185">Reference proteome</keyword>
<dbReference type="Proteomes" id="UP001377804">
    <property type="component" value="Unassembled WGS sequence"/>
</dbReference>
<evidence type="ECO:0000313" key="3">
    <source>
        <dbReference type="Proteomes" id="UP001377804"/>
    </source>
</evidence>
<dbReference type="RefSeq" id="WP_339970361.1">
    <property type="nucleotide sequence ID" value="NZ_JAWMWG010000004.1"/>
</dbReference>
<accession>A0ABU8SIW6</accession>
<dbReference type="EMBL" id="JAWMWG010000004">
    <property type="protein sequence ID" value="MEJ6348858.1"/>
    <property type="molecule type" value="Genomic_DNA"/>
</dbReference>
<sequence length="163" mass="18353">MMWLSFKQKLRNPFLVLGGLIVPLLIFITRVNAVGNYQVRPDQNFSDLYIAVPLMSGILAIALLGMSILLAQRQNDAVIRRLKYFGISKITYFLSEMVAYLGLVVLGMIITTTVGVIFFKLHLPAIFNLLSLMLHLIYAGLPFMLLGILIAQLVKKNKLYSYS</sequence>
<keyword evidence="1" id="KW-0812">Transmembrane</keyword>
<evidence type="ECO:0000256" key="1">
    <source>
        <dbReference type="SAM" id="Phobius"/>
    </source>
</evidence>
<feature type="transmembrane region" description="Helical" evidence="1">
    <location>
        <begin position="49"/>
        <end position="71"/>
    </location>
</feature>
<proteinExistence type="predicted"/>
<keyword evidence="1" id="KW-0472">Membrane</keyword>
<reference evidence="2 3" key="1">
    <citation type="submission" date="2023-10" db="EMBL/GenBank/DDBJ databases">
        <title>Holzapfeliella saturejae sp. nov. isolated from Satureja montana flowers.</title>
        <authorList>
            <person name="Alcantara C."/>
            <person name="Zuniga M."/>
            <person name="Landete J.M."/>
            <person name="Monedero V."/>
        </authorList>
    </citation>
    <scope>NUCLEOTIDE SEQUENCE [LARGE SCALE GENOMIC DNA]</scope>
    <source>
        <strain evidence="2 3">He02</strain>
    </source>
</reference>